<dbReference type="AlphaFoldDB" id="A0A9P5YVF3"/>
<name>A0A9P5YVF3_9AGAR</name>
<organism evidence="1 2">
    <name type="scientific">Pholiota conissans</name>
    <dbReference type="NCBI Taxonomy" id="109636"/>
    <lineage>
        <taxon>Eukaryota</taxon>
        <taxon>Fungi</taxon>
        <taxon>Dikarya</taxon>
        <taxon>Basidiomycota</taxon>
        <taxon>Agaricomycotina</taxon>
        <taxon>Agaricomycetes</taxon>
        <taxon>Agaricomycetidae</taxon>
        <taxon>Agaricales</taxon>
        <taxon>Agaricineae</taxon>
        <taxon>Strophariaceae</taxon>
        <taxon>Pholiota</taxon>
    </lineage>
</organism>
<gene>
    <name evidence="1" type="ORF">BDN70DRAFT_882501</name>
</gene>
<dbReference type="EMBL" id="MU155296">
    <property type="protein sequence ID" value="KAF9476397.1"/>
    <property type="molecule type" value="Genomic_DNA"/>
</dbReference>
<sequence length="87" mass="9510">MDTPQLASMNELIEALKGHDHAADIFCMNSMNKLKNQASFQLSTCTEDADGNVTISLGAFEYSTTDPIDNPLFTSISSINTKFSIDM</sequence>
<evidence type="ECO:0000313" key="1">
    <source>
        <dbReference type="EMBL" id="KAF9476397.1"/>
    </source>
</evidence>
<proteinExistence type="predicted"/>
<reference evidence="1" key="1">
    <citation type="submission" date="2020-11" db="EMBL/GenBank/DDBJ databases">
        <authorList>
            <consortium name="DOE Joint Genome Institute"/>
            <person name="Ahrendt S."/>
            <person name="Riley R."/>
            <person name="Andreopoulos W."/>
            <person name="Labutti K."/>
            <person name="Pangilinan J."/>
            <person name="Ruiz-Duenas F.J."/>
            <person name="Barrasa J.M."/>
            <person name="Sanchez-Garcia M."/>
            <person name="Camarero S."/>
            <person name="Miyauchi S."/>
            <person name="Serrano A."/>
            <person name="Linde D."/>
            <person name="Babiker R."/>
            <person name="Drula E."/>
            <person name="Ayuso-Fernandez I."/>
            <person name="Pacheco R."/>
            <person name="Padilla G."/>
            <person name="Ferreira P."/>
            <person name="Barriuso J."/>
            <person name="Kellner H."/>
            <person name="Castanera R."/>
            <person name="Alfaro M."/>
            <person name="Ramirez L."/>
            <person name="Pisabarro A.G."/>
            <person name="Kuo A."/>
            <person name="Tritt A."/>
            <person name="Lipzen A."/>
            <person name="He G."/>
            <person name="Yan M."/>
            <person name="Ng V."/>
            <person name="Cullen D."/>
            <person name="Martin F."/>
            <person name="Rosso M.-N."/>
            <person name="Henrissat B."/>
            <person name="Hibbett D."/>
            <person name="Martinez A.T."/>
            <person name="Grigoriev I.V."/>
        </authorList>
    </citation>
    <scope>NUCLEOTIDE SEQUENCE</scope>
    <source>
        <strain evidence="1">CIRM-BRFM 674</strain>
    </source>
</reference>
<protein>
    <submittedName>
        <fullName evidence="1">Uncharacterized protein</fullName>
    </submittedName>
</protein>
<accession>A0A9P5YVF3</accession>
<evidence type="ECO:0000313" key="2">
    <source>
        <dbReference type="Proteomes" id="UP000807469"/>
    </source>
</evidence>
<comment type="caution">
    <text evidence="1">The sequence shown here is derived from an EMBL/GenBank/DDBJ whole genome shotgun (WGS) entry which is preliminary data.</text>
</comment>
<dbReference type="Proteomes" id="UP000807469">
    <property type="component" value="Unassembled WGS sequence"/>
</dbReference>
<keyword evidence="2" id="KW-1185">Reference proteome</keyword>